<feature type="signal peptide" evidence="2">
    <location>
        <begin position="1"/>
        <end position="19"/>
    </location>
</feature>
<evidence type="ECO:0000256" key="2">
    <source>
        <dbReference type="SAM" id="SignalP"/>
    </source>
</evidence>
<name>A0A232EZ48_9HYME</name>
<evidence type="ECO:0000313" key="3">
    <source>
        <dbReference type="EMBL" id="OXU23579.1"/>
    </source>
</evidence>
<dbReference type="STRING" id="543379.A0A232EZ48"/>
<dbReference type="AlphaFoldDB" id="A0A232EZ48"/>
<feature type="compositionally biased region" description="Pro residues" evidence="1">
    <location>
        <begin position="26"/>
        <end position="39"/>
    </location>
</feature>
<feature type="region of interest" description="Disordered" evidence="1">
    <location>
        <begin position="188"/>
        <end position="209"/>
    </location>
</feature>
<evidence type="ECO:0008006" key="5">
    <source>
        <dbReference type="Google" id="ProtNLM"/>
    </source>
</evidence>
<feature type="region of interest" description="Disordered" evidence="1">
    <location>
        <begin position="25"/>
        <end position="70"/>
    </location>
</feature>
<gene>
    <name evidence="3" type="ORF">TSAR_006277</name>
</gene>
<dbReference type="Proteomes" id="UP000215335">
    <property type="component" value="Unassembled WGS sequence"/>
</dbReference>
<protein>
    <recommendedName>
        <fullName evidence="5">Attacin C-terminal domain-containing protein</fullName>
    </recommendedName>
</protein>
<comment type="caution">
    <text evidence="3">The sequence shown here is derived from an EMBL/GenBank/DDBJ whole genome shotgun (WGS) entry which is preliminary data.</text>
</comment>
<keyword evidence="2" id="KW-0732">Signal</keyword>
<reference evidence="3 4" key="1">
    <citation type="journal article" date="2017" name="Curr. Biol.">
        <title>The Evolution of Venom by Co-option of Single-Copy Genes.</title>
        <authorList>
            <person name="Martinson E.O."/>
            <person name="Mrinalini"/>
            <person name="Kelkar Y.D."/>
            <person name="Chang C.H."/>
            <person name="Werren J.H."/>
        </authorList>
    </citation>
    <scope>NUCLEOTIDE SEQUENCE [LARGE SCALE GENOMIC DNA]</scope>
    <source>
        <strain evidence="3 4">Alberta</strain>
        <tissue evidence="3">Whole body</tissue>
    </source>
</reference>
<feature type="chain" id="PRO_5012692059" description="Attacin C-terminal domain-containing protein" evidence="2">
    <location>
        <begin position="20"/>
        <end position="323"/>
    </location>
</feature>
<feature type="compositionally biased region" description="Polar residues" evidence="1">
    <location>
        <begin position="189"/>
        <end position="201"/>
    </location>
</feature>
<evidence type="ECO:0000256" key="1">
    <source>
        <dbReference type="SAM" id="MobiDB-lite"/>
    </source>
</evidence>
<evidence type="ECO:0000313" key="4">
    <source>
        <dbReference type="Proteomes" id="UP000215335"/>
    </source>
</evidence>
<accession>A0A232EZ48</accession>
<dbReference type="EMBL" id="NNAY01001565">
    <property type="protein sequence ID" value="OXU23579.1"/>
    <property type="molecule type" value="Genomic_DNA"/>
</dbReference>
<keyword evidence="4" id="KW-1185">Reference proteome</keyword>
<proteinExistence type="predicted"/>
<feature type="compositionally biased region" description="Polar residues" evidence="1">
    <location>
        <begin position="48"/>
        <end position="60"/>
    </location>
</feature>
<organism evidence="3 4">
    <name type="scientific">Trichomalopsis sarcophagae</name>
    <dbReference type="NCBI Taxonomy" id="543379"/>
    <lineage>
        <taxon>Eukaryota</taxon>
        <taxon>Metazoa</taxon>
        <taxon>Ecdysozoa</taxon>
        <taxon>Arthropoda</taxon>
        <taxon>Hexapoda</taxon>
        <taxon>Insecta</taxon>
        <taxon>Pterygota</taxon>
        <taxon>Neoptera</taxon>
        <taxon>Endopterygota</taxon>
        <taxon>Hymenoptera</taxon>
        <taxon>Apocrita</taxon>
        <taxon>Proctotrupomorpha</taxon>
        <taxon>Chalcidoidea</taxon>
        <taxon>Pteromalidae</taxon>
        <taxon>Pteromalinae</taxon>
        <taxon>Trichomalopsis</taxon>
    </lineage>
</organism>
<sequence>MKVALALLAFAATVIVVSANIRPRPTARPPYINRPPNPFKPRWKREASPQNGHISVTGSKDLSGPERRPSWNVDYQHNIWQSKNGQITAGGGAQKLPGQRWEPTVGIQGSWRFKREANPGDHGSVSLTQIKPLSGPERRPTYNLDYQHNIYNGKQGQITAGGGATRLPGGRIEPTFGAHATWRFKREASPQNGHISVTGSKDLSGPERRPSWNVDYQHNIWQGKNGQITAGGGAQKLPGQRWEPTVGVQGSWRFKREANPGDRGSVSFTHIKPLSGPERRPTYNFDVQRNFYTGKQGQFTAGGGATRLPGGKIVPTLGATFRF</sequence>
<dbReference type="OrthoDB" id="7647635at2759"/>